<dbReference type="PANTHER" id="PTHR12153">
    <property type="entry name" value="SELENOPROTEIN O"/>
    <property type="match status" value="1"/>
</dbReference>
<sequence length="694" mass="77929">MPGQISSALLIIRKYSLVFFCFMWFTLNHRILAFRTNHFIQRFPRISMQSSAQIETEIPKVTLESLRFDNKCLTSLPIDPEKRNFVRQVANSCFSRVQPDPCEEPQMVAVSASAMALLGLREEELQRDDMAEYFSGNKLLPGADPAAHCYCGHQFGTFAGQLGDGATMYLGEVINQKNERWEIQFKGAGKTPYSRRADGRKVLRSSIREFLCSEANHFLGIPTTRAGTLVTSNTKVVRDVYYTGNPILEKASIVLRIAPSFLRFGSFEIFKPSDALTGRKGPSVGNTALLHQLLDFAIAQYFPEVAAAHAPASVESYAAMYKEVVQKTARLVALWQCTGFTHGVLNTDNMSILGLTIDYGPFGFMEYYDPNYVPNGSDNAGRYSYTKQPDICRWNLMKLGEALQEALPMDQSRAILEQEYWKVYDRAYETRMLQKLGLWEDQQEVSLEDKQLISSLFDTMEACSSDFTNTFRQLAAFDPSSGEGVEVAARSLSKQSAPPGVLDKVLRRTMGLSRTRMDPRQLQALLQMLEENPAELEARFGAPVELIRRELEEENVKLQKMVAIATQIEELGKMTEEQKQEKDSQLWKSWLTDYAERLKACALEQTSRMEQMNSVNPSFILRNWVAQDGIAAAEAGEFSKINQILSLLQNPYAESLSDSMERDSSSDGSVSCDISAYSQPPSEKDAGLVCTCSS</sequence>
<keyword evidence="4" id="KW-0548">Nucleotidyltransferase</keyword>
<evidence type="ECO:0000256" key="7">
    <source>
        <dbReference type="ARBA" id="ARBA00022840"/>
    </source>
</evidence>
<dbReference type="AlphaFoldDB" id="A0A7S2V3H2"/>
<proteinExistence type="inferred from homology"/>
<comment type="similarity">
    <text evidence="2">Belongs to the SELO family.</text>
</comment>
<evidence type="ECO:0000256" key="9">
    <source>
        <dbReference type="ARBA" id="ARBA00031547"/>
    </source>
</evidence>
<evidence type="ECO:0000256" key="3">
    <source>
        <dbReference type="ARBA" id="ARBA00022679"/>
    </source>
</evidence>
<dbReference type="GO" id="GO:0046872">
    <property type="term" value="F:metal ion binding"/>
    <property type="evidence" value="ECO:0007669"/>
    <property type="project" value="UniProtKB-KW"/>
</dbReference>
<protein>
    <recommendedName>
        <fullName evidence="9">Selenoprotein O</fullName>
    </recommendedName>
</protein>
<comment type="cofactor">
    <cofactor evidence="1">
        <name>Mg(2+)</name>
        <dbReference type="ChEBI" id="CHEBI:18420"/>
    </cofactor>
</comment>
<dbReference type="Pfam" id="PF02696">
    <property type="entry name" value="SelO"/>
    <property type="match status" value="1"/>
</dbReference>
<keyword evidence="5" id="KW-0479">Metal-binding</keyword>
<evidence type="ECO:0000256" key="6">
    <source>
        <dbReference type="ARBA" id="ARBA00022741"/>
    </source>
</evidence>
<feature type="region of interest" description="Disordered" evidence="10">
    <location>
        <begin position="656"/>
        <end position="686"/>
    </location>
</feature>
<dbReference type="InterPro" id="IPR003846">
    <property type="entry name" value="SelO"/>
</dbReference>
<dbReference type="NCBIfam" id="NF000658">
    <property type="entry name" value="PRK00029.1"/>
    <property type="match status" value="1"/>
</dbReference>
<evidence type="ECO:0000313" key="11">
    <source>
        <dbReference type="EMBL" id="CAD9869942.1"/>
    </source>
</evidence>
<reference evidence="11" key="1">
    <citation type="submission" date="2021-01" db="EMBL/GenBank/DDBJ databases">
        <authorList>
            <person name="Corre E."/>
            <person name="Pelletier E."/>
            <person name="Niang G."/>
            <person name="Scheremetjew M."/>
            <person name="Finn R."/>
            <person name="Kale V."/>
            <person name="Holt S."/>
            <person name="Cochrane G."/>
            <person name="Meng A."/>
            <person name="Brown T."/>
            <person name="Cohen L."/>
        </authorList>
    </citation>
    <scope>NUCLEOTIDE SEQUENCE</scope>
    <source>
        <strain evidence="11">CCMP1661</strain>
    </source>
</reference>
<evidence type="ECO:0000256" key="5">
    <source>
        <dbReference type="ARBA" id="ARBA00022723"/>
    </source>
</evidence>
<organism evidence="11">
    <name type="scientific">Fibrocapsa japonica</name>
    <dbReference type="NCBI Taxonomy" id="94617"/>
    <lineage>
        <taxon>Eukaryota</taxon>
        <taxon>Sar</taxon>
        <taxon>Stramenopiles</taxon>
        <taxon>Ochrophyta</taxon>
        <taxon>Raphidophyceae</taxon>
        <taxon>Chattonellales</taxon>
        <taxon>Chattonellaceae</taxon>
        <taxon>Fibrocapsa</taxon>
    </lineage>
</organism>
<dbReference type="GO" id="GO:0016779">
    <property type="term" value="F:nucleotidyltransferase activity"/>
    <property type="evidence" value="ECO:0007669"/>
    <property type="project" value="UniProtKB-KW"/>
</dbReference>
<evidence type="ECO:0000256" key="8">
    <source>
        <dbReference type="ARBA" id="ARBA00022842"/>
    </source>
</evidence>
<keyword evidence="7" id="KW-0067">ATP-binding</keyword>
<dbReference type="HAMAP" id="MF_00692">
    <property type="entry name" value="SelO"/>
    <property type="match status" value="1"/>
</dbReference>
<evidence type="ECO:0000256" key="10">
    <source>
        <dbReference type="SAM" id="MobiDB-lite"/>
    </source>
</evidence>
<dbReference type="GO" id="GO:0005524">
    <property type="term" value="F:ATP binding"/>
    <property type="evidence" value="ECO:0007669"/>
    <property type="project" value="UniProtKB-KW"/>
</dbReference>
<keyword evidence="6" id="KW-0547">Nucleotide-binding</keyword>
<keyword evidence="8" id="KW-0460">Magnesium</keyword>
<dbReference type="EMBL" id="HBHR01018612">
    <property type="protein sequence ID" value="CAD9869942.1"/>
    <property type="molecule type" value="Transcribed_RNA"/>
</dbReference>
<feature type="compositionally biased region" description="Low complexity" evidence="10">
    <location>
        <begin position="666"/>
        <end position="675"/>
    </location>
</feature>
<gene>
    <name evidence="11" type="ORF">FJAP1339_LOCUS9377</name>
</gene>
<evidence type="ECO:0000256" key="2">
    <source>
        <dbReference type="ARBA" id="ARBA00009747"/>
    </source>
</evidence>
<keyword evidence="3" id="KW-0808">Transferase</keyword>
<accession>A0A7S2V3H2</accession>
<evidence type="ECO:0000256" key="1">
    <source>
        <dbReference type="ARBA" id="ARBA00001946"/>
    </source>
</evidence>
<name>A0A7S2V3H2_9STRA</name>
<evidence type="ECO:0000256" key="4">
    <source>
        <dbReference type="ARBA" id="ARBA00022695"/>
    </source>
</evidence>
<dbReference type="PANTHER" id="PTHR12153:SF15">
    <property type="entry name" value="PROTEIN ADENYLYLTRANSFERASE SELO, MITOCHONDRIAL"/>
    <property type="match status" value="1"/>
</dbReference>